<dbReference type="Proteomes" id="UP000192739">
    <property type="component" value="Unassembled WGS sequence"/>
</dbReference>
<accession>A0A1E3SKG7</accession>
<comment type="caution">
    <text evidence="2">The sequence shown here is derived from an EMBL/GenBank/DDBJ whole genome shotgun (WGS) entry which is preliminary data.</text>
</comment>
<dbReference type="InterPro" id="IPR000084">
    <property type="entry name" value="PE-PGRS_N"/>
</dbReference>
<dbReference type="InterPro" id="IPR038332">
    <property type="entry name" value="PPE_sf"/>
</dbReference>
<keyword evidence="3" id="KW-1185">Reference proteome</keyword>
<dbReference type="OrthoDB" id="4764589at2"/>
<dbReference type="SUPFAM" id="SSF140459">
    <property type="entry name" value="PE/PPE dimer-like"/>
    <property type="match status" value="1"/>
</dbReference>
<protein>
    <submittedName>
        <fullName evidence="2">PE family protein</fullName>
    </submittedName>
</protein>
<dbReference type="Pfam" id="PF00934">
    <property type="entry name" value="PE"/>
    <property type="match status" value="1"/>
</dbReference>
<dbReference type="RefSeq" id="WP_069417754.1">
    <property type="nucleotide sequence ID" value="NZ_CBCRZH010000002.1"/>
</dbReference>
<proteinExistence type="predicted"/>
<dbReference type="STRING" id="28445.BHQ20_03780"/>
<dbReference type="AlphaFoldDB" id="A0A1E3SKG7"/>
<name>A0A1E3SKG7_MYCIE</name>
<evidence type="ECO:0000313" key="2">
    <source>
        <dbReference type="EMBL" id="ORB10307.1"/>
    </source>
</evidence>
<gene>
    <name evidence="2" type="ORF">BST27_01630</name>
</gene>
<evidence type="ECO:0000313" key="3">
    <source>
        <dbReference type="Proteomes" id="UP000192739"/>
    </source>
</evidence>
<reference evidence="2 3" key="1">
    <citation type="submission" date="2017-02" db="EMBL/GenBank/DDBJ databases">
        <title>The new phylogeny of genus Mycobacterium.</title>
        <authorList>
            <person name="Tortoli E."/>
            <person name="Trovato A."/>
            <person name="Cirillo D.M."/>
        </authorList>
    </citation>
    <scope>NUCLEOTIDE SEQUENCE [LARGE SCALE GENOMIC DNA]</scope>
    <source>
        <strain evidence="2 3">DSM 44049</strain>
    </source>
</reference>
<feature type="domain" description="PE" evidence="1">
    <location>
        <begin position="4"/>
        <end position="94"/>
    </location>
</feature>
<organism evidence="2 3">
    <name type="scientific">Mycobacterium intermedium</name>
    <dbReference type="NCBI Taxonomy" id="28445"/>
    <lineage>
        <taxon>Bacteria</taxon>
        <taxon>Bacillati</taxon>
        <taxon>Actinomycetota</taxon>
        <taxon>Actinomycetes</taxon>
        <taxon>Mycobacteriales</taxon>
        <taxon>Mycobacteriaceae</taxon>
        <taxon>Mycobacterium</taxon>
        <taxon>Mycobacterium simiae complex</taxon>
    </lineage>
</organism>
<dbReference type="EMBL" id="MVHT01000003">
    <property type="protein sequence ID" value="ORB10307.1"/>
    <property type="molecule type" value="Genomic_DNA"/>
</dbReference>
<dbReference type="Gene3D" id="1.10.287.850">
    <property type="entry name" value="HP0062-like domain"/>
    <property type="match status" value="1"/>
</dbReference>
<evidence type="ECO:0000259" key="1">
    <source>
        <dbReference type="Pfam" id="PF00934"/>
    </source>
</evidence>
<sequence length="99" mass="9677">MSFVIALPEKVAEAAADLAAIRSSLSAANSAAAAPTSGVMPPGADAVSATIAALFGAHAQAYQKLSAQAVAFHDQVVQLLAAGGKAYEAAEAANATPLV</sequence>